<evidence type="ECO:0000256" key="3">
    <source>
        <dbReference type="ARBA" id="ARBA00023125"/>
    </source>
</evidence>
<gene>
    <name evidence="5" type="ORF">IAB08_00610</name>
</gene>
<dbReference type="InterPro" id="IPR005650">
    <property type="entry name" value="BlaI_family"/>
</dbReference>
<dbReference type="GO" id="GO:0003677">
    <property type="term" value="F:DNA binding"/>
    <property type="evidence" value="ECO:0007669"/>
    <property type="project" value="UniProtKB-KW"/>
</dbReference>
<keyword evidence="4" id="KW-0804">Transcription</keyword>
<dbReference type="EMBL" id="JADIMZ010000010">
    <property type="protein sequence ID" value="MBO8431784.1"/>
    <property type="molecule type" value="Genomic_DNA"/>
</dbReference>
<keyword evidence="2" id="KW-0805">Transcription regulation</keyword>
<dbReference type="SUPFAM" id="SSF46785">
    <property type="entry name" value="Winged helix' DNA-binding domain"/>
    <property type="match status" value="1"/>
</dbReference>
<dbReference type="Gene3D" id="1.10.4040.10">
    <property type="entry name" value="Penicillinase repressor domain"/>
    <property type="match status" value="1"/>
</dbReference>
<keyword evidence="3" id="KW-0238">DNA-binding</keyword>
<dbReference type="PIRSF" id="PIRSF019455">
    <property type="entry name" value="CopR_AtkY"/>
    <property type="match status" value="1"/>
</dbReference>
<dbReference type="AlphaFoldDB" id="A0A9D9DQ55"/>
<evidence type="ECO:0000256" key="1">
    <source>
        <dbReference type="ARBA" id="ARBA00011046"/>
    </source>
</evidence>
<evidence type="ECO:0000313" key="6">
    <source>
        <dbReference type="Proteomes" id="UP000823612"/>
    </source>
</evidence>
<dbReference type="Gene3D" id="1.10.10.10">
    <property type="entry name" value="Winged helix-like DNA-binding domain superfamily/Winged helix DNA-binding domain"/>
    <property type="match status" value="1"/>
</dbReference>
<reference evidence="5" key="1">
    <citation type="submission" date="2020-10" db="EMBL/GenBank/DDBJ databases">
        <authorList>
            <person name="Gilroy R."/>
        </authorList>
    </citation>
    <scope>NUCLEOTIDE SEQUENCE</scope>
    <source>
        <strain evidence="5">2889</strain>
    </source>
</reference>
<comment type="similarity">
    <text evidence="1">Belongs to the BlaI transcriptional regulatory family.</text>
</comment>
<dbReference type="Pfam" id="PF03965">
    <property type="entry name" value="Penicillinase_R"/>
    <property type="match status" value="1"/>
</dbReference>
<dbReference type="Proteomes" id="UP000823612">
    <property type="component" value="Unassembled WGS sequence"/>
</dbReference>
<evidence type="ECO:0000256" key="2">
    <source>
        <dbReference type="ARBA" id="ARBA00023015"/>
    </source>
</evidence>
<dbReference type="GO" id="GO:0045892">
    <property type="term" value="P:negative regulation of DNA-templated transcription"/>
    <property type="evidence" value="ECO:0007669"/>
    <property type="project" value="InterPro"/>
</dbReference>
<name>A0A9D9DQ55_9BACT</name>
<dbReference type="InterPro" id="IPR036390">
    <property type="entry name" value="WH_DNA-bd_sf"/>
</dbReference>
<proteinExistence type="inferred from homology"/>
<reference evidence="5" key="2">
    <citation type="journal article" date="2021" name="PeerJ">
        <title>Extensive microbial diversity within the chicken gut microbiome revealed by metagenomics and culture.</title>
        <authorList>
            <person name="Gilroy R."/>
            <person name="Ravi A."/>
            <person name="Getino M."/>
            <person name="Pursley I."/>
            <person name="Horton D.L."/>
            <person name="Alikhan N.F."/>
            <person name="Baker D."/>
            <person name="Gharbi K."/>
            <person name="Hall N."/>
            <person name="Watson M."/>
            <person name="Adriaenssens E.M."/>
            <person name="Foster-Nyarko E."/>
            <person name="Jarju S."/>
            <person name="Secka A."/>
            <person name="Antonio M."/>
            <person name="Oren A."/>
            <person name="Chaudhuri R.R."/>
            <person name="La Ragione R."/>
            <person name="Hildebrand F."/>
            <person name="Pallen M.J."/>
        </authorList>
    </citation>
    <scope>NUCLEOTIDE SEQUENCE</scope>
    <source>
        <strain evidence="5">2889</strain>
    </source>
</reference>
<comment type="caution">
    <text evidence="5">The sequence shown here is derived from an EMBL/GenBank/DDBJ whole genome shotgun (WGS) entry which is preliminary data.</text>
</comment>
<dbReference type="InterPro" id="IPR036388">
    <property type="entry name" value="WH-like_DNA-bd_sf"/>
</dbReference>
<sequence length="136" mass="15918">MEKLTPKEEEIMRWFWSKGPLFVKELQELYPEPRPHFNTLSTLVRLLEQKGYVAHKAYGKTYQYYACVAEDEFRKSTLKDVVRKYFADSYLQAVSTLVQDNALSDAEIEELTALVKNLRSKGDSKKKGRKSTRFEV</sequence>
<evidence type="ECO:0000313" key="5">
    <source>
        <dbReference type="EMBL" id="MBO8431784.1"/>
    </source>
</evidence>
<organism evidence="5 6">
    <name type="scientific">Candidatus Pullibacteroides excrementavium</name>
    <dbReference type="NCBI Taxonomy" id="2840905"/>
    <lineage>
        <taxon>Bacteria</taxon>
        <taxon>Pseudomonadati</taxon>
        <taxon>Bacteroidota</taxon>
        <taxon>Bacteroidia</taxon>
        <taxon>Bacteroidales</taxon>
        <taxon>Candidatus Pullibacteroides</taxon>
    </lineage>
</organism>
<protein>
    <submittedName>
        <fullName evidence="5">BlaI/MecI/CopY family transcriptional regulator</fullName>
    </submittedName>
</protein>
<accession>A0A9D9DQ55</accession>
<evidence type="ECO:0000256" key="4">
    <source>
        <dbReference type="ARBA" id="ARBA00023163"/>
    </source>
</evidence>